<reference evidence="3 4" key="1">
    <citation type="submission" date="2019-03" db="EMBL/GenBank/DDBJ databases">
        <authorList>
            <person name="Gaulin E."/>
            <person name="Dumas B."/>
        </authorList>
    </citation>
    <scope>NUCLEOTIDE SEQUENCE [LARGE SCALE GENOMIC DNA]</scope>
    <source>
        <strain evidence="3">CBS 568.67</strain>
    </source>
</reference>
<organism evidence="3 4">
    <name type="scientific">Aphanomyces stellatus</name>
    <dbReference type="NCBI Taxonomy" id="120398"/>
    <lineage>
        <taxon>Eukaryota</taxon>
        <taxon>Sar</taxon>
        <taxon>Stramenopiles</taxon>
        <taxon>Oomycota</taxon>
        <taxon>Saprolegniomycetes</taxon>
        <taxon>Saprolegniales</taxon>
        <taxon>Verrucalvaceae</taxon>
        <taxon>Aphanomyces</taxon>
    </lineage>
</organism>
<dbReference type="AlphaFoldDB" id="A0A485LB08"/>
<dbReference type="EMBL" id="VJMH01006377">
    <property type="protein sequence ID" value="KAF0690483.1"/>
    <property type="molecule type" value="Genomic_DNA"/>
</dbReference>
<keyword evidence="1" id="KW-1133">Transmembrane helix</keyword>
<evidence type="ECO:0000313" key="3">
    <source>
        <dbReference type="EMBL" id="VFT94877.1"/>
    </source>
</evidence>
<evidence type="ECO:0000313" key="2">
    <source>
        <dbReference type="EMBL" id="KAF0690483.1"/>
    </source>
</evidence>
<name>A0A485LB08_9STRA</name>
<keyword evidence="1" id="KW-0472">Membrane</keyword>
<keyword evidence="4" id="KW-1185">Reference proteome</keyword>
<dbReference type="EMBL" id="CAADRA010006398">
    <property type="protein sequence ID" value="VFT94877.1"/>
    <property type="molecule type" value="Genomic_DNA"/>
</dbReference>
<feature type="transmembrane region" description="Helical" evidence="1">
    <location>
        <begin position="298"/>
        <end position="324"/>
    </location>
</feature>
<proteinExistence type="predicted"/>
<protein>
    <submittedName>
        <fullName evidence="3">Aste57867_18139 protein</fullName>
    </submittedName>
</protein>
<evidence type="ECO:0000313" key="4">
    <source>
        <dbReference type="Proteomes" id="UP000332933"/>
    </source>
</evidence>
<sequence length="583" mass="64121">MVSLMVQNVTLASPLAEAFQLVEFLVGPLGSIDMKAIPCPASVKQLVASGLDVLRTSLVSTPEASTAYSNLSANSFDNLTPIPKAFASQAGWYEYGGNILCDGFGGYNFSKGWMMLTSRVYPCDQAVTALLRPTKDVVLLAGIATGFPQAIDATTSVADACRYLFPQGDDVRDAYFLDAAMFLQTYIRPHDKVFLASLAAVAFDDASAAQASMMQYINRVPTLPLLRVHYHVLNATEPGFLFWGWMFILEWALGNREVVSFQGDAGSIHLVTEFAQTTAADVQPRDLPTVLAVYMRVMLLYVTSAMLAIAVLVVVYVFSCRGFVEGSNLSTLNRVAGIVWVGRPLLLLRSLTALCLLSTATLELTFRSPGVSLFQVPQVPWYKTVLSAGEATWLVYIVNDICLVWTKQYTKMYASCSSLLVWVLVAILTVVWPVEHCAMMTASTSCEIDHMDFQLVCHSGAIVIGTATRLHLLLGLVCSSNVVCYVASRWYVDPGRLHPAKLTYHPSLLLSAGSQYFYDAKLWAHKGLYHLDPASALMNGLVTLRWRHSVYVVDVKIWRSFAIPLDDSIYLPKHLTMAVPLVE</sequence>
<dbReference type="Proteomes" id="UP000332933">
    <property type="component" value="Unassembled WGS sequence"/>
</dbReference>
<keyword evidence="1" id="KW-0812">Transmembrane</keyword>
<accession>A0A485LB08</accession>
<feature type="transmembrane region" description="Helical" evidence="1">
    <location>
        <begin position="412"/>
        <end position="434"/>
    </location>
</feature>
<evidence type="ECO:0000256" key="1">
    <source>
        <dbReference type="SAM" id="Phobius"/>
    </source>
</evidence>
<reference evidence="2" key="2">
    <citation type="submission" date="2019-06" db="EMBL/GenBank/DDBJ databases">
        <title>Genomics analysis of Aphanomyces spp. identifies a new class of oomycete effector associated with host adaptation.</title>
        <authorList>
            <person name="Gaulin E."/>
        </authorList>
    </citation>
    <scope>NUCLEOTIDE SEQUENCE</scope>
    <source>
        <strain evidence="2">CBS 578.67</strain>
    </source>
</reference>
<gene>
    <name evidence="3" type="primary">Aste57867_18139</name>
    <name evidence="2" type="ORF">As57867_018077</name>
    <name evidence="3" type="ORF">ASTE57867_18139</name>
</gene>